<keyword evidence="3" id="KW-1185">Reference proteome</keyword>
<evidence type="ECO:0000313" key="3">
    <source>
        <dbReference type="Proteomes" id="UP000242525"/>
    </source>
</evidence>
<organism evidence="1 3">
    <name type="scientific">Geotrichum candidum</name>
    <name type="common">Oospora lactis</name>
    <name type="synonym">Dipodascus geotrichum</name>
    <dbReference type="NCBI Taxonomy" id="1173061"/>
    <lineage>
        <taxon>Eukaryota</taxon>
        <taxon>Fungi</taxon>
        <taxon>Dikarya</taxon>
        <taxon>Ascomycota</taxon>
        <taxon>Saccharomycotina</taxon>
        <taxon>Dipodascomycetes</taxon>
        <taxon>Dipodascales</taxon>
        <taxon>Dipodascaceae</taxon>
        <taxon>Geotrichum</taxon>
    </lineage>
</organism>
<proteinExistence type="predicted"/>
<evidence type="ECO:0000313" key="2">
    <source>
        <dbReference type="EMBL" id="KAF5101010.1"/>
    </source>
</evidence>
<evidence type="ECO:0000313" key="1">
    <source>
        <dbReference type="EMBL" id="CDO54750.1"/>
    </source>
</evidence>
<protein>
    <submittedName>
        <fullName evidence="1">Uncharacterized protein</fullName>
    </submittedName>
</protein>
<reference evidence="2" key="3">
    <citation type="submission" date="2020-01" db="EMBL/GenBank/DDBJ databases">
        <authorList>
            <person name="Perkins V."/>
            <person name="Lessard M.-H."/>
            <person name="Dugat-Bony E."/>
            <person name="Frenette M."/>
            <person name="Labrie S."/>
        </authorList>
    </citation>
    <scope>NUCLEOTIDE SEQUENCE</scope>
    <source>
        <strain evidence="2">LMA-70</strain>
    </source>
</reference>
<sequence>MKEEILTKFLLSQTSLRDALPFSDFTKLQELNRLLKATTLSDADRVELQRLVYKELLHRDRTKRTRVEGIVTRHAASVDRKRRKSSLLQDPSKTQTINAIFIQTLAESLDARRATLVAENERLLARVTTTADALADVAARTAPKLDRTGDVLALPQETHASTVAAETETAQLAHILRRV</sequence>
<gene>
    <name evidence="1" type="ORF">BN980_GECA08s04080g</name>
    <name evidence="2" type="ORF">DV451_002350</name>
</gene>
<accession>A0A0J9XC28</accession>
<reference evidence="2" key="2">
    <citation type="journal article" date="2020" name="Front. Microbiol.">
        <title>Phenotypic and Genetic Characterization of the Cheese Ripening Yeast Geotrichum candidum.</title>
        <authorList>
            <person name="Perkins V."/>
            <person name="Vignola S."/>
            <person name="Lessard M.H."/>
            <person name="Plante P.L."/>
            <person name="Corbeil J."/>
            <person name="Dugat-Bony E."/>
            <person name="Frenette M."/>
            <person name="Labrie S."/>
        </authorList>
    </citation>
    <scope>NUCLEOTIDE SEQUENCE</scope>
    <source>
        <strain evidence="2">LMA-70</strain>
    </source>
</reference>
<comment type="caution">
    <text evidence="1">The sequence shown here is derived from an EMBL/GenBank/DDBJ whole genome shotgun (WGS) entry which is preliminary data.</text>
</comment>
<dbReference type="EMBL" id="QQZK01000041">
    <property type="protein sequence ID" value="KAF5101010.1"/>
    <property type="molecule type" value="Genomic_DNA"/>
</dbReference>
<dbReference type="AlphaFoldDB" id="A0A0J9XC28"/>
<name>A0A0J9XC28_GEOCN</name>
<dbReference type="EMBL" id="CCBN010000008">
    <property type="protein sequence ID" value="CDO54750.1"/>
    <property type="molecule type" value="Genomic_DNA"/>
</dbReference>
<reference evidence="1 3" key="1">
    <citation type="submission" date="2014-03" db="EMBL/GenBank/DDBJ databases">
        <authorList>
            <person name="Casaregola S."/>
        </authorList>
    </citation>
    <scope>NUCLEOTIDE SEQUENCE [LARGE SCALE GENOMIC DNA]</scope>
    <source>
        <strain evidence="1 3">CLIB 918</strain>
    </source>
</reference>
<dbReference type="Proteomes" id="UP000242525">
    <property type="component" value="Unassembled WGS sequence"/>
</dbReference>
<dbReference type="Proteomes" id="UP000750522">
    <property type="component" value="Unassembled WGS sequence"/>
</dbReference>